<evidence type="ECO:0000256" key="1">
    <source>
        <dbReference type="ARBA" id="ARBA00005213"/>
    </source>
</evidence>
<dbReference type="EC" id="3.5.3.6" evidence="2"/>
<comment type="catalytic activity">
    <reaction evidence="3">
        <text>L-arginine + H2O = L-citrulline + NH4(+)</text>
        <dbReference type="Rhea" id="RHEA:19597"/>
        <dbReference type="ChEBI" id="CHEBI:15377"/>
        <dbReference type="ChEBI" id="CHEBI:28938"/>
        <dbReference type="ChEBI" id="CHEBI:32682"/>
        <dbReference type="ChEBI" id="CHEBI:57743"/>
        <dbReference type="EC" id="3.5.3.6"/>
    </reaction>
</comment>
<dbReference type="GO" id="GO:0016990">
    <property type="term" value="F:arginine deiminase activity"/>
    <property type="evidence" value="ECO:0007669"/>
    <property type="project" value="UniProtKB-EC"/>
</dbReference>
<evidence type="ECO:0000256" key="3">
    <source>
        <dbReference type="ARBA" id="ARBA00049429"/>
    </source>
</evidence>
<dbReference type="Proteomes" id="UP000198658">
    <property type="component" value="Unassembled WGS sequence"/>
</dbReference>
<dbReference type="STRING" id="658218.SAMN05216562_1051"/>
<name>A0A1H3WRI7_9GAMM</name>
<sequence length="311" mass="34953">MANDVFSMRSRREGGTPKLNYWGADSETGTLRDVLVGPVDNLTRILPTNSMNRKLINAGIQLDISRARAQYQGVLDCFEDAGVKVHITPADPDLPLQLWARDGSFMTPWGMLIGRMAQWWRTGEYGPVMDFCYQNDLPIFEKVTAGYYEGGDFMMIKPGYLLLGYSNERSQAQGAEQIKRWFEAEGWQVCLYEFDPYFVHADCTIAMLNDNTVALCRDVVNREVQDWFCELNIEVVDVPFGYIGQLGINVVSLGQDRVLLPKQSSFLADRCRGLGFKVYDPDVSAITMVGGGIHCLCQPLRRDSLEANSNG</sequence>
<dbReference type="PANTHER" id="PTHR47271:SF2">
    <property type="entry name" value="ARGININE DEIMINASE"/>
    <property type="match status" value="1"/>
</dbReference>
<proteinExistence type="predicted"/>
<reference evidence="5" key="1">
    <citation type="submission" date="2016-10" db="EMBL/GenBank/DDBJ databases">
        <authorList>
            <person name="Varghese N."/>
            <person name="Submissions S."/>
        </authorList>
    </citation>
    <scope>NUCLEOTIDE SEQUENCE [LARGE SCALE GENOMIC DNA]</scope>
    <source>
        <strain evidence="5">CGMCC 1.10657</strain>
    </source>
</reference>
<dbReference type="GO" id="GO:0019546">
    <property type="term" value="P:L-arginine deiminase pathway"/>
    <property type="evidence" value="ECO:0007669"/>
    <property type="project" value="TreeGrafter"/>
</dbReference>
<organism evidence="4 5">
    <name type="scientific">Microbulbifer marinus</name>
    <dbReference type="NCBI Taxonomy" id="658218"/>
    <lineage>
        <taxon>Bacteria</taxon>
        <taxon>Pseudomonadati</taxon>
        <taxon>Pseudomonadota</taxon>
        <taxon>Gammaproteobacteria</taxon>
        <taxon>Cellvibrionales</taxon>
        <taxon>Microbulbiferaceae</taxon>
        <taxon>Microbulbifer</taxon>
    </lineage>
</organism>
<dbReference type="OrthoDB" id="9807502at2"/>
<keyword evidence="5" id="KW-1185">Reference proteome</keyword>
<protein>
    <recommendedName>
        <fullName evidence="2">arginine deiminase</fullName>
        <ecNumber evidence="2">3.5.3.6</ecNumber>
    </recommendedName>
</protein>
<evidence type="ECO:0000313" key="4">
    <source>
        <dbReference type="EMBL" id="SDZ89361.1"/>
    </source>
</evidence>
<dbReference type="SUPFAM" id="SSF55909">
    <property type="entry name" value="Pentein"/>
    <property type="match status" value="1"/>
</dbReference>
<accession>A0A1H3WRI7</accession>
<dbReference type="PANTHER" id="PTHR47271">
    <property type="entry name" value="ARGININE DEIMINASE"/>
    <property type="match status" value="1"/>
</dbReference>
<evidence type="ECO:0000313" key="5">
    <source>
        <dbReference type="Proteomes" id="UP000198658"/>
    </source>
</evidence>
<dbReference type="RefSeq" id="WP_091385820.1">
    <property type="nucleotide sequence ID" value="NZ_FNQO01000001.1"/>
</dbReference>
<dbReference type="AlphaFoldDB" id="A0A1H3WRI7"/>
<gene>
    <name evidence="4" type="ORF">SAMN05216562_1051</name>
</gene>
<comment type="pathway">
    <text evidence="1">Amino-acid degradation; L-arginine degradation via ADI pathway; carbamoyl phosphate from L-arginine: step 1/2.</text>
</comment>
<dbReference type="EMBL" id="FNQO01000001">
    <property type="protein sequence ID" value="SDZ89361.1"/>
    <property type="molecule type" value="Genomic_DNA"/>
</dbReference>
<keyword evidence="4" id="KW-0378">Hydrolase</keyword>
<evidence type="ECO:0000256" key="2">
    <source>
        <dbReference type="ARBA" id="ARBA00012171"/>
    </source>
</evidence>
<dbReference type="Pfam" id="PF19420">
    <property type="entry name" value="DDAH_eukar"/>
    <property type="match status" value="1"/>
</dbReference>
<dbReference type="Gene3D" id="3.75.10.10">
    <property type="entry name" value="L-arginine/glycine Amidinotransferase, Chain A"/>
    <property type="match status" value="1"/>
</dbReference>